<dbReference type="EMBL" id="ADVG01000004">
    <property type="protein sequence ID" value="EFH82974.1"/>
    <property type="molecule type" value="Genomic_DNA"/>
</dbReference>
<keyword evidence="3" id="KW-1185">Reference proteome</keyword>
<proteinExistence type="predicted"/>
<dbReference type="SMART" id="SM00829">
    <property type="entry name" value="PKS_ER"/>
    <property type="match status" value="1"/>
</dbReference>
<feature type="domain" description="Enoyl reductase (ER)" evidence="1">
    <location>
        <begin position="10"/>
        <end position="309"/>
    </location>
</feature>
<dbReference type="SUPFAM" id="SSF51735">
    <property type="entry name" value="NAD(P)-binding Rossmann-fold domains"/>
    <property type="match status" value="1"/>
</dbReference>
<protein>
    <submittedName>
        <fullName evidence="2">Alcohol dehydrogenase zinc-binding domain protein</fullName>
    </submittedName>
</protein>
<reference evidence="2 3" key="1">
    <citation type="journal article" date="2011" name="Stand. Genomic Sci.">
        <title>Non-contiguous finished genome sequence and contextual data of the filamentous soil bacterium Ktedonobacter racemifer type strain (SOSP1-21).</title>
        <authorList>
            <person name="Chang Y.J."/>
            <person name="Land M."/>
            <person name="Hauser L."/>
            <person name="Chertkov O."/>
            <person name="Del Rio T.G."/>
            <person name="Nolan M."/>
            <person name="Copeland A."/>
            <person name="Tice H."/>
            <person name="Cheng J.F."/>
            <person name="Lucas S."/>
            <person name="Han C."/>
            <person name="Goodwin L."/>
            <person name="Pitluck S."/>
            <person name="Ivanova N."/>
            <person name="Ovchinikova G."/>
            <person name="Pati A."/>
            <person name="Chen A."/>
            <person name="Palaniappan K."/>
            <person name="Mavromatis K."/>
            <person name="Liolios K."/>
            <person name="Brettin T."/>
            <person name="Fiebig A."/>
            <person name="Rohde M."/>
            <person name="Abt B."/>
            <person name="Goker M."/>
            <person name="Detter J.C."/>
            <person name="Woyke T."/>
            <person name="Bristow J."/>
            <person name="Eisen J.A."/>
            <person name="Markowitz V."/>
            <person name="Hugenholtz P."/>
            <person name="Kyrpides N.C."/>
            <person name="Klenk H.P."/>
            <person name="Lapidus A."/>
        </authorList>
    </citation>
    <scope>NUCLEOTIDE SEQUENCE [LARGE SCALE GENOMIC DNA]</scope>
    <source>
        <strain evidence="3">DSM 44963</strain>
    </source>
</reference>
<dbReference type="Pfam" id="PF00107">
    <property type="entry name" value="ADH_zinc_N"/>
    <property type="match status" value="1"/>
</dbReference>
<dbReference type="InterPro" id="IPR051397">
    <property type="entry name" value="Zn-ADH-like_protein"/>
</dbReference>
<dbReference type="RefSeq" id="WP_007921473.1">
    <property type="nucleotide sequence ID" value="NZ_ADVG01000004.1"/>
</dbReference>
<dbReference type="AlphaFoldDB" id="D6U3I4"/>
<gene>
    <name evidence="2" type="ORF">Krac_3877</name>
</gene>
<dbReference type="Proteomes" id="UP000004508">
    <property type="component" value="Unassembled WGS sequence"/>
</dbReference>
<name>D6U3I4_KTERA</name>
<evidence type="ECO:0000313" key="2">
    <source>
        <dbReference type="EMBL" id="EFH82974.1"/>
    </source>
</evidence>
<dbReference type="InParanoid" id="D6U3I4"/>
<dbReference type="Gene3D" id="3.90.180.10">
    <property type="entry name" value="Medium-chain alcohol dehydrogenases, catalytic domain"/>
    <property type="match status" value="1"/>
</dbReference>
<organism evidence="2 3">
    <name type="scientific">Ktedonobacter racemifer DSM 44963</name>
    <dbReference type="NCBI Taxonomy" id="485913"/>
    <lineage>
        <taxon>Bacteria</taxon>
        <taxon>Bacillati</taxon>
        <taxon>Chloroflexota</taxon>
        <taxon>Ktedonobacteria</taxon>
        <taxon>Ktedonobacterales</taxon>
        <taxon>Ktedonobacteraceae</taxon>
        <taxon>Ktedonobacter</taxon>
    </lineage>
</organism>
<evidence type="ECO:0000313" key="3">
    <source>
        <dbReference type="Proteomes" id="UP000004508"/>
    </source>
</evidence>
<dbReference type="eggNOG" id="COG0604">
    <property type="taxonomic scope" value="Bacteria"/>
</dbReference>
<sequence length="311" mass="32972">MDAAVLHEYGTPQFGTFDDPVKLTGTEIVDVTAAAISHFDLFLASGQHFLSPSQFPFVAGREGVGRLADGRRVYFAAPISPYGSMAQQTMVASQGLIEVPDGVDDAVAAALGNAGLAAWLPLEWRAQLIPGETVLVLGATGIAGQLAVQAAKVLGAGRVVAAGRNADMLRRVQELGADATVNLTTSDSLVASYREAAQGEIDVIIDYVWGPPTEAALQAATVGGRLVQVGTTAGNEITLKGSLIRNQSLTIFGYASGHVSLERRTTVYRHMAELAGQGRLIVPVERMPLQQVEQAWERQRAGTRQRLVLMP</sequence>
<dbReference type="OrthoDB" id="9787435at2"/>
<dbReference type="InterPro" id="IPR013149">
    <property type="entry name" value="ADH-like_C"/>
</dbReference>
<evidence type="ECO:0000259" key="1">
    <source>
        <dbReference type="SMART" id="SM00829"/>
    </source>
</evidence>
<accession>D6U3I4</accession>
<dbReference type="PANTHER" id="PTHR43677">
    <property type="entry name" value="SHORT-CHAIN DEHYDROGENASE/REDUCTASE"/>
    <property type="match status" value="1"/>
</dbReference>
<dbReference type="InterPro" id="IPR011032">
    <property type="entry name" value="GroES-like_sf"/>
</dbReference>
<dbReference type="GO" id="GO:0016491">
    <property type="term" value="F:oxidoreductase activity"/>
    <property type="evidence" value="ECO:0007669"/>
    <property type="project" value="InterPro"/>
</dbReference>
<dbReference type="InterPro" id="IPR036291">
    <property type="entry name" value="NAD(P)-bd_dom_sf"/>
</dbReference>
<dbReference type="PANTHER" id="PTHR43677:SF11">
    <property type="entry name" value="ZINC-CONTAINING ALCOHOL DEHYDROGENASE"/>
    <property type="match status" value="1"/>
</dbReference>
<dbReference type="STRING" id="485913.Krac_3877"/>
<comment type="caution">
    <text evidence="2">The sequence shown here is derived from an EMBL/GenBank/DDBJ whole genome shotgun (WGS) entry which is preliminary data.</text>
</comment>
<dbReference type="InterPro" id="IPR020843">
    <property type="entry name" value="ER"/>
</dbReference>
<dbReference type="SUPFAM" id="SSF50129">
    <property type="entry name" value="GroES-like"/>
    <property type="match status" value="1"/>
</dbReference>